<evidence type="ECO:0000256" key="1">
    <source>
        <dbReference type="SAM" id="SignalP"/>
    </source>
</evidence>
<organism evidence="2 3">
    <name type="scientific">Pan troglodytes</name>
    <name type="common">Chimpanzee</name>
    <dbReference type="NCBI Taxonomy" id="9598"/>
    <lineage>
        <taxon>Eukaryota</taxon>
        <taxon>Metazoa</taxon>
        <taxon>Chordata</taxon>
        <taxon>Craniata</taxon>
        <taxon>Vertebrata</taxon>
        <taxon>Euteleostomi</taxon>
        <taxon>Mammalia</taxon>
        <taxon>Eutheria</taxon>
        <taxon>Euarchontoglires</taxon>
        <taxon>Primates</taxon>
        <taxon>Haplorrhini</taxon>
        <taxon>Catarrhini</taxon>
        <taxon>Hominidae</taxon>
        <taxon>Pan</taxon>
    </lineage>
</organism>
<keyword evidence="1" id="KW-0732">Signal</keyword>
<sequence>MQGRRGVVVVQVVVVRAAGCAAPTAPAVLGEEDGPAHHHHQTVLYHGTETMKSETANRRDCCIVTEKLMDELNSKLDTTESLTVSPRLKCSGVILLQPPLSGFK</sequence>
<dbReference type="EMBL" id="NBAG03000088">
    <property type="protein sequence ID" value="PNI90279.1"/>
    <property type="molecule type" value="Genomic_DNA"/>
</dbReference>
<gene>
    <name evidence="2" type="ORF">CK820_G0046020</name>
</gene>
<proteinExistence type="predicted"/>
<feature type="chain" id="PRO_5014413190" evidence="1">
    <location>
        <begin position="22"/>
        <end position="104"/>
    </location>
</feature>
<name>A0A2J8Q1X3_PANTR</name>
<protein>
    <submittedName>
        <fullName evidence="2">LINC01664 isoform 1</fullName>
    </submittedName>
</protein>
<dbReference type="AlphaFoldDB" id="A0A2J8Q1X3"/>
<feature type="signal peptide" evidence="1">
    <location>
        <begin position="1"/>
        <end position="21"/>
    </location>
</feature>
<evidence type="ECO:0000313" key="2">
    <source>
        <dbReference type="EMBL" id="PNI90279.1"/>
    </source>
</evidence>
<reference evidence="2 3" key="1">
    <citation type="submission" date="2017-12" db="EMBL/GenBank/DDBJ databases">
        <title>High-resolution comparative analysis of great ape genomes.</title>
        <authorList>
            <person name="Pollen A."/>
            <person name="Hastie A."/>
            <person name="Hormozdiari F."/>
            <person name="Dougherty M."/>
            <person name="Liu R."/>
            <person name="Chaisson M."/>
            <person name="Hoppe E."/>
            <person name="Hill C."/>
            <person name="Pang A."/>
            <person name="Hillier L."/>
            <person name="Baker C."/>
            <person name="Armstrong J."/>
            <person name="Shendure J."/>
            <person name="Paten B."/>
            <person name="Wilson R."/>
            <person name="Chao H."/>
            <person name="Schneider V."/>
            <person name="Ventura M."/>
            <person name="Kronenberg Z."/>
            <person name="Murali S."/>
            <person name="Gordon D."/>
            <person name="Cantsilieris S."/>
            <person name="Munson K."/>
            <person name="Nelson B."/>
            <person name="Raja A."/>
            <person name="Underwood J."/>
            <person name="Diekhans M."/>
            <person name="Fiddes I."/>
            <person name="Haussler D."/>
            <person name="Eichler E."/>
        </authorList>
    </citation>
    <scope>NUCLEOTIDE SEQUENCE [LARGE SCALE GENOMIC DNA]</scope>
    <source>
        <strain evidence="2">Yerkes chimp pedigree #C0471</strain>
    </source>
</reference>
<comment type="caution">
    <text evidence="2">The sequence shown here is derived from an EMBL/GenBank/DDBJ whole genome shotgun (WGS) entry which is preliminary data.</text>
</comment>
<dbReference type="Proteomes" id="UP000236370">
    <property type="component" value="Unassembled WGS sequence"/>
</dbReference>
<evidence type="ECO:0000313" key="3">
    <source>
        <dbReference type="Proteomes" id="UP000236370"/>
    </source>
</evidence>
<accession>A0A2J8Q1X3</accession>